<dbReference type="PANTHER" id="PTHR12972:SF0">
    <property type="entry name" value="PROTEIN DOWNSTREAM NEIGHBOR OF SON"/>
    <property type="match status" value="1"/>
</dbReference>
<evidence type="ECO:0000313" key="6">
    <source>
        <dbReference type="EMBL" id="PQM35323.1"/>
    </source>
</evidence>
<dbReference type="EMBL" id="PJQY01003690">
    <property type="protein sequence ID" value="PQM35323.1"/>
    <property type="molecule type" value="Genomic_DNA"/>
</dbReference>
<name>A0A314UCY5_PRUYE</name>
<dbReference type="Proteomes" id="UP000250321">
    <property type="component" value="Unassembled WGS sequence"/>
</dbReference>
<evidence type="ECO:0000256" key="2">
    <source>
        <dbReference type="ARBA" id="ARBA00022473"/>
    </source>
</evidence>
<protein>
    <recommendedName>
        <fullName evidence="8">Protein downstream neighbor of Son</fullName>
    </recommendedName>
</protein>
<feature type="region of interest" description="Disordered" evidence="5">
    <location>
        <begin position="1"/>
        <end position="54"/>
    </location>
</feature>
<sequence>MAKVAPPGSLPSTSMKIGGGTLKAGATVKRKTPSELRGEQRMNAMEISDESPAPLLGSASEVENGLKKPELFRNPRYTDIRMDEVYAAKKSRFRTLSGKENAKGSISVEQPSSLKNVSVVSSLVSKRKHQNFSPENVASDKNTENGMAQAFQTIGKCSQSTFRSVTELSSGGDRLSGFAAVDVDKALKGMAAHESSVTTGLPAYSSERCRDLTSTGSGNFCLPGAKVPLDFTLKTSMRVVSSSPVNWIHRSVTCGAYTTMPYLKFQSNSYEDQNRSHSSGLTSTSQVISSKLLHSWVYPQSTLPPSLIQVLTSSTAEGAEMEFLRKRQVAWEDSFQSLYYMLRNGISNIFYVCTPYFVVMFTGSDVAGGSKRFNNAYISQSTGALRSLLREHDVCFSMPLCRSKVEQVAQEVLIELSEMEKQNFSQTRRSSSLSDIDNTPESLLVFSGNTNVHGLFDILLNYRSFLTVLMGIDVPVLYSPVPFQNAAISSPEVKCMELKRPDHIIAPNKGSIINDDGSIKSSSAGLCSSVEIKDAYLPPWIICSLCAIMGSEGKSFEASFMNEPTSNGLNVAIEAVPEKSDCQDVAAEDLQESTYAFGIPEATVTPYLRMGLLETLKFSNGSYSGSLSPALEAD</sequence>
<comment type="similarity">
    <text evidence="4">Belongs to the DONSON family.</text>
</comment>
<organism evidence="6 7">
    <name type="scientific">Prunus yedoensis var. nudiflora</name>
    <dbReference type="NCBI Taxonomy" id="2094558"/>
    <lineage>
        <taxon>Eukaryota</taxon>
        <taxon>Viridiplantae</taxon>
        <taxon>Streptophyta</taxon>
        <taxon>Embryophyta</taxon>
        <taxon>Tracheophyta</taxon>
        <taxon>Spermatophyta</taxon>
        <taxon>Magnoliopsida</taxon>
        <taxon>eudicotyledons</taxon>
        <taxon>Gunneridae</taxon>
        <taxon>Pentapetalae</taxon>
        <taxon>rosids</taxon>
        <taxon>fabids</taxon>
        <taxon>Rosales</taxon>
        <taxon>Rosaceae</taxon>
        <taxon>Amygdaloideae</taxon>
        <taxon>Amygdaleae</taxon>
        <taxon>Prunus</taxon>
    </lineage>
</organism>
<dbReference type="GO" id="GO:0033260">
    <property type="term" value="P:nuclear DNA replication"/>
    <property type="evidence" value="ECO:0007669"/>
    <property type="project" value="TreeGrafter"/>
</dbReference>
<comment type="caution">
    <text evidence="6">The sequence shown here is derived from an EMBL/GenBank/DDBJ whole genome shotgun (WGS) entry which is preliminary data.</text>
</comment>
<evidence type="ECO:0000256" key="1">
    <source>
        <dbReference type="ARBA" id="ARBA00004123"/>
    </source>
</evidence>
<evidence type="ECO:0000256" key="3">
    <source>
        <dbReference type="ARBA" id="ARBA00023242"/>
    </source>
</evidence>
<accession>A0A314UCY5</accession>
<dbReference type="PRINTS" id="PR02064">
    <property type="entry name" value="DONSON"/>
</dbReference>
<proteinExistence type="inferred from homology"/>
<evidence type="ECO:0000256" key="5">
    <source>
        <dbReference type="SAM" id="MobiDB-lite"/>
    </source>
</evidence>
<evidence type="ECO:0000313" key="7">
    <source>
        <dbReference type="Proteomes" id="UP000250321"/>
    </source>
</evidence>
<keyword evidence="3" id="KW-0539">Nucleus</keyword>
<evidence type="ECO:0000256" key="4">
    <source>
        <dbReference type="ARBA" id="ARBA00025806"/>
    </source>
</evidence>
<dbReference type="AlphaFoldDB" id="A0A314UCY5"/>
<comment type="subcellular location">
    <subcellularLocation>
        <location evidence="1">Nucleus</location>
    </subcellularLocation>
</comment>
<keyword evidence="2" id="KW-0217">Developmental protein</keyword>
<gene>
    <name evidence="6" type="ORF">Pyn_06204</name>
</gene>
<dbReference type="InterPro" id="IPR024861">
    <property type="entry name" value="Donson"/>
</dbReference>
<dbReference type="STRING" id="2094558.A0A314UCY5"/>
<keyword evidence="7" id="KW-1185">Reference proteome</keyword>
<reference evidence="6 7" key="1">
    <citation type="submission" date="2018-02" db="EMBL/GenBank/DDBJ databases">
        <title>Draft genome of wild Prunus yedoensis var. nudiflora.</title>
        <authorList>
            <person name="Baek S."/>
            <person name="Kim J.-H."/>
            <person name="Choi K."/>
            <person name="Kim G.-B."/>
            <person name="Cho A."/>
            <person name="Jang H."/>
            <person name="Shin C.-H."/>
            <person name="Yu H.-J."/>
            <person name="Mun J.-H."/>
        </authorList>
    </citation>
    <scope>NUCLEOTIDE SEQUENCE [LARGE SCALE GENOMIC DNA]</scope>
    <source>
        <strain evidence="7">cv. Jeju island</strain>
        <tissue evidence="6">Leaf</tissue>
    </source>
</reference>
<dbReference type="OrthoDB" id="534063at2759"/>
<evidence type="ECO:0008006" key="8">
    <source>
        <dbReference type="Google" id="ProtNLM"/>
    </source>
</evidence>
<dbReference type="PANTHER" id="PTHR12972">
    <property type="entry name" value="DOWNSTREAM NEIGHBOR OF SON"/>
    <property type="match status" value="1"/>
</dbReference>
<dbReference type="GO" id="GO:0005634">
    <property type="term" value="C:nucleus"/>
    <property type="evidence" value="ECO:0007669"/>
    <property type="project" value="UniProtKB-SubCell"/>
</dbReference>